<dbReference type="AlphaFoldDB" id="A0A8J2BLP1"/>
<organism evidence="1 2">
    <name type="scientific">Candidatus Methylacidithermus pantelleriae</name>
    <dbReference type="NCBI Taxonomy" id="2744239"/>
    <lineage>
        <taxon>Bacteria</taxon>
        <taxon>Pseudomonadati</taxon>
        <taxon>Verrucomicrobiota</taxon>
        <taxon>Methylacidiphilae</taxon>
        <taxon>Methylacidiphilales</taxon>
        <taxon>Methylacidiphilaceae</taxon>
        <taxon>Candidatus Methylacidithermus</taxon>
    </lineage>
</organism>
<gene>
    <name evidence="1" type="ORF">MPNT_90050</name>
</gene>
<comment type="caution">
    <text evidence="1">The sequence shown here is derived from an EMBL/GenBank/DDBJ whole genome shotgun (WGS) entry which is preliminary data.</text>
</comment>
<sequence>MFRPLAFERKKLLGKEWSSFLGNRSVFFSEKGREAAGRWFVTDRKKTLLKEGGSV</sequence>
<name>A0A8J2BLP1_9BACT</name>
<evidence type="ECO:0000313" key="2">
    <source>
        <dbReference type="Proteomes" id="UP000663859"/>
    </source>
</evidence>
<dbReference type="EMBL" id="CAJNOB010000071">
    <property type="protein sequence ID" value="CAF0705303.1"/>
    <property type="molecule type" value="Genomic_DNA"/>
</dbReference>
<accession>A0A8J2BLP1</accession>
<reference evidence="1" key="1">
    <citation type="submission" date="2021-02" db="EMBL/GenBank/DDBJ databases">
        <authorList>
            <person name="Cremers G."/>
            <person name="Picone N."/>
        </authorList>
    </citation>
    <scope>NUCLEOTIDE SEQUENCE</scope>
    <source>
        <strain evidence="1">PQ17</strain>
    </source>
</reference>
<proteinExistence type="predicted"/>
<dbReference type="Proteomes" id="UP000663859">
    <property type="component" value="Unassembled WGS sequence"/>
</dbReference>
<keyword evidence="2" id="KW-1185">Reference proteome</keyword>
<protein>
    <submittedName>
        <fullName evidence="1">Uncharacterized protein</fullName>
    </submittedName>
</protein>
<evidence type="ECO:0000313" key="1">
    <source>
        <dbReference type="EMBL" id="CAF0705303.1"/>
    </source>
</evidence>